<dbReference type="Proteomes" id="UP000879542">
    <property type="component" value="Unassembled WGS sequence"/>
</dbReference>
<dbReference type="InterPro" id="IPR014284">
    <property type="entry name" value="RNA_pol_sigma-70_dom"/>
</dbReference>
<reference evidence="8" key="1">
    <citation type="journal article" date="2018" name="Genome Biol.">
        <title>SKESA: strategic k-mer extension for scrupulous assemblies.</title>
        <authorList>
            <person name="Souvorov A."/>
            <person name="Agarwala R."/>
            <person name="Lipman D.J."/>
        </authorList>
    </citation>
    <scope>NUCLEOTIDE SEQUENCE</scope>
    <source>
        <strain evidence="8">Clostridioides</strain>
    </source>
</reference>
<dbReference type="PANTHER" id="PTHR43133:SF8">
    <property type="entry name" value="RNA POLYMERASE SIGMA FACTOR HI_1459-RELATED"/>
    <property type="match status" value="1"/>
</dbReference>
<dbReference type="SUPFAM" id="SSF88946">
    <property type="entry name" value="Sigma2 domain of RNA polymerase sigma factors"/>
    <property type="match status" value="1"/>
</dbReference>
<evidence type="ECO:0000256" key="5">
    <source>
        <dbReference type="ARBA" id="ARBA00023163"/>
    </source>
</evidence>
<evidence type="ECO:0000313" key="9">
    <source>
        <dbReference type="Proteomes" id="UP000879542"/>
    </source>
</evidence>
<dbReference type="GO" id="GO:0006352">
    <property type="term" value="P:DNA-templated transcription initiation"/>
    <property type="evidence" value="ECO:0007669"/>
    <property type="project" value="InterPro"/>
</dbReference>
<dbReference type="InterPro" id="IPR013325">
    <property type="entry name" value="RNA_pol_sigma_r2"/>
</dbReference>
<evidence type="ECO:0000259" key="7">
    <source>
        <dbReference type="Pfam" id="PF08281"/>
    </source>
</evidence>
<dbReference type="Pfam" id="PF08281">
    <property type="entry name" value="Sigma70_r4_2"/>
    <property type="match status" value="1"/>
</dbReference>
<gene>
    <name evidence="8" type="ORF">KRQ00_000033</name>
</gene>
<organism evidence="8 9">
    <name type="scientific">Clostridioides difficile</name>
    <name type="common">Peptoclostridium difficile</name>
    <dbReference type="NCBI Taxonomy" id="1496"/>
    <lineage>
        <taxon>Bacteria</taxon>
        <taxon>Bacillati</taxon>
        <taxon>Bacillota</taxon>
        <taxon>Clostridia</taxon>
        <taxon>Peptostreptococcales</taxon>
        <taxon>Peptostreptococcaceae</taxon>
        <taxon>Clostridioides</taxon>
    </lineage>
</organism>
<dbReference type="CDD" id="cd06171">
    <property type="entry name" value="Sigma70_r4"/>
    <property type="match status" value="1"/>
</dbReference>
<keyword evidence="5" id="KW-0804">Transcription</keyword>
<accession>A0A9P4D7K4</accession>
<dbReference type="GO" id="GO:0016987">
    <property type="term" value="F:sigma factor activity"/>
    <property type="evidence" value="ECO:0007669"/>
    <property type="project" value="UniProtKB-KW"/>
</dbReference>
<dbReference type="PANTHER" id="PTHR43133">
    <property type="entry name" value="RNA POLYMERASE ECF-TYPE SIGMA FACTO"/>
    <property type="match status" value="1"/>
</dbReference>
<dbReference type="InterPro" id="IPR039425">
    <property type="entry name" value="RNA_pol_sigma-70-like"/>
</dbReference>
<dbReference type="NCBIfam" id="TIGR02937">
    <property type="entry name" value="sigma70-ECF"/>
    <property type="match status" value="1"/>
</dbReference>
<dbReference type="EMBL" id="DAEQIJ010000001">
    <property type="protein sequence ID" value="HBH2618315.1"/>
    <property type="molecule type" value="Genomic_DNA"/>
</dbReference>
<evidence type="ECO:0000256" key="1">
    <source>
        <dbReference type="ARBA" id="ARBA00010641"/>
    </source>
</evidence>
<dbReference type="InterPro" id="IPR036388">
    <property type="entry name" value="WH-like_DNA-bd_sf"/>
</dbReference>
<feature type="domain" description="RNA polymerase sigma-70 region 2" evidence="6">
    <location>
        <begin position="27"/>
        <end position="93"/>
    </location>
</feature>
<dbReference type="Gene3D" id="1.10.10.10">
    <property type="entry name" value="Winged helix-like DNA-binding domain superfamily/Winged helix DNA-binding domain"/>
    <property type="match status" value="1"/>
</dbReference>
<evidence type="ECO:0000256" key="2">
    <source>
        <dbReference type="ARBA" id="ARBA00023015"/>
    </source>
</evidence>
<keyword evidence="2" id="KW-0805">Transcription regulation</keyword>
<dbReference type="SUPFAM" id="SSF88659">
    <property type="entry name" value="Sigma3 and sigma4 domains of RNA polymerase sigma factors"/>
    <property type="match status" value="1"/>
</dbReference>
<comment type="similarity">
    <text evidence="1">Belongs to the sigma-70 factor family. ECF subfamily.</text>
</comment>
<dbReference type="InterPro" id="IPR007627">
    <property type="entry name" value="RNA_pol_sigma70_r2"/>
</dbReference>
<dbReference type="InterPro" id="IPR013249">
    <property type="entry name" value="RNA_pol_sigma70_r4_t2"/>
</dbReference>
<dbReference type="InterPro" id="IPR013324">
    <property type="entry name" value="RNA_pol_sigma_r3/r4-like"/>
</dbReference>
<keyword evidence="4" id="KW-0238">DNA-binding</keyword>
<name>A0A9P4D7K4_CLODI</name>
<sequence length="177" mass="21043">MTEVIIVNDARIISQIKAGKKELFDTLIKKYYDSIYCYCYRHVDNKMTAQDLTQDVFVTVIKNIGNYKHYGKFENYLYVIAKNKCKDFWKKKQPIYLESLDKEISNQELSDIENKMFIKEALTKLPEVEFEVIILRYYHDLKFKDIAKIMESSVSVTKYRMSRALKKLELYLEGGKL</sequence>
<reference evidence="8" key="2">
    <citation type="submission" date="2021-06" db="EMBL/GenBank/DDBJ databases">
        <authorList>
            <consortium name="NCBI Pathogen Detection Project"/>
        </authorList>
    </citation>
    <scope>NUCLEOTIDE SEQUENCE</scope>
    <source>
        <strain evidence="8">Clostridioides</strain>
    </source>
</reference>
<evidence type="ECO:0000256" key="4">
    <source>
        <dbReference type="ARBA" id="ARBA00023125"/>
    </source>
</evidence>
<dbReference type="AlphaFoldDB" id="A0A9P4D7K4"/>
<evidence type="ECO:0000313" key="8">
    <source>
        <dbReference type="EMBL" id="HBH2618315.1"/>
    </source>
</evidence>
<protein>
    <submittedName>
        <fullName evidence="8">RNA polymerase sigma factor</fullName>
    </submittedName>
</protein>
<comment type="caution">
    <text evidence="8">The sequence shown here is derived from an EMBL/GenBank/DDBJ whole genome shotgun (WGS) entry which is preliminary data.</text>
</comment>
<proteinExistence type="inferred from homology"/>
<evidence type="ECO:0000259" key="6">
    <source>
        <dbReference type="Pfam" id="PF04542"/>
    </source>
</evidence>
<evidence type="ECO:0000256" key="3">
    <source>
        <dbReference type="ARBA" id="ARBA00023082"/>
    </source>
</evidence>
<dbReference type="Pfam" id="PF04542">
    <property type="entry name" value="Sigma70_r2"/>
    <property type="match status" value="1"/>
</dbReference>
<dbReference type="Gene3D" id="1.10.1740.10">
    <property type="match status" value="1"/>
</dbReference>
<keyword evidence="3" id="KW-0731">Sigma factor</keyword>
<feature type="domain" description="RNA polymerase sigma factor 70 region 4 type 2" evidence="7">
    <location>
        <begin position="118"/>
        <end position="168"/>
    </location>
</feature>
<dbReference type="GO" id="GO:0003677">
    <property type="term" value="F:DNA binding"/>
    <property type="evidence" value="ECO:0007669"/>
    <property type="project" value="UniProtKB-KW"/>
</dbReference>